<dbReference type="Proteomes" id="UP001380290">
    <property type="component" value="Unassembled WGS sequence"/>
</dbReference>
<evidence type="ECO:0000256" key="1">
    <source>
        <dbReference type="SAM" id="MobiDB-lite"/>
    </source>
</evidence>
<feature type="compositionally biased region" description="Polar residues" evidence="1">
    <location>
        <begin position="42"/>
        <end position="52"/>
    </location>
</feature>
<reference evidence="2 3" key="1">
    <citation type="submission" date="2024-02" db="EMBL/GenBank/DDBJ databases">
        <title>Identification of pathogenicity and growth-promoting function of Pseudomonas putida variant.</title>
        <authorList>
            <person name="Sun J."/>
        </authorList>
    </citation>
    <scope>NUCLEOTIDE SEQUENCE [LARGE SCALE GENOMIC DNA]</scope>
    <source>
        <strain evidence="2 3">A03</strain>
    </source>
</reference>
<comment type="caution">
    <text evidence="2">The sequence shown here is derived from an EMBL/GenBank/DDBJ whole genome shotgun (WGS) entry which is preliminary data.</text>
</comment>
<keyword evidence="3" id="KW-1185">Reference proteome</keyword>
<accession>A0ABU8QYH6</accession>
<organism evidence="2 3">
    <name type="scientific">Pseudomonas farsensis</name>
    <dbReference type="NCBI Taxonomy" id="2745492"/>
    <lineage>
        <taxon>Bacteria</taxon>
        <taxon>Pseudomonadati</taxon>
        <taxon>Pseudomonadota</taxon>
        <taxon>Gammaproteobacteria</taxon>
        <taxon>Pseudomonadales</taxon>
        <taxon>Pseudomonadaceae</taxon>
        <taxon>Pseudomonas</taxon>
    </lineage>
</organism>
<evidence type="ECO:0000313" key="3">
    <source>
        <dbReference type="Proteomes" id="UP001380290"/>
    </source>
</evidence>
<feature type="region of interest" description="Disordered" evidence="1">
    <location>
        <begin position="42"/>
        <end position="68"/>
    </location>
</feature>
<dbReference type="RefSeq" id="WP_339600481.1">
    <property type="nucleotide sequence ID" value="NZ_JBBHLC010000101.1"/>
</dbReference>
<evidence type="ECO:0000313" key="2">
    <source>
        <dbReference type="EMBL" id="MEJ5865732.1"/>
    </source>
</evidence>
<name>A0ABU8QYH6_9PSED</name>
<sequence>MARDTAFGAQSSTLPALTNQSEKKVFSAQFFLNYRKTASVTANSHHGQTLQTRALKPSPRYRETAMNPLWPSSLTGVTQWS</sequence>
<proteinExistence type="predicted"/>
<gene>
    <name evidence="2" type="ORF">V7S98_21160</name>
</gene>
<protein>
    <submittedName>
        <fullName evidence="2">Uncharacterized protein</fullName>
    </submittedName>
</protein>
<dbReference type="EMBL" id="JBBHLC010000101">
    <property type="protein sequence ID" value="MEJ5865732.1"/>
    <property type="molecule type" value="Genomic_DNA"/>
</dbReference>